<evidence type="ECO:0000313" key="2">
    <source>
        <dbReference type="EMBL" id="QQD20184.1"/>
    </source>
</evidence>
<accession>A0A7T4R470</accession>
<reference evidence="2 3" key="1">
    <citation type="submission" date="2020-12" db="EMBL/GenBank/DDBJ databases">
        <authorList>
            <person name="Shan Y."/>
        </authorList>
    </citation>
    <scope>NUCLEOTIDE SEQUENCE [LARGE SCALE GENOMIC DNA]</scope>
    <source>
        <strain evidence="3">csc3.9</strain>
    </source>
</reference>
<keyword evidence="3" id="KW-1185">Reference proteome</keyword>
<dbReference type="SUPFAM" id="SSF53850">
    <property type="entry name" value="Periplasmic binding protein-like II"/>
    <property type="match status" value="1"/>
</dbReference>
<proteinExistence type="predicted"/>
<evidence type="ECO:0000313" key="3">
    <source>
        <dbReference type="Proteomes" id="UP000596063"/>
    </source>
</evidence>
<dbReference type="AlphaFoldDB" id="A0A7T4R470"/>
<gene>
    <name evidence="2" type="ORF">I6N98_13320</name>
</gene>
<dbReference type="InterPro" id="IPR005119">
    <property type="entry name" value="LysR_subst-bd"/>
</dbReference>
<dbReference type="KEGG" id="snan:I6N98_13320"/>
<feature type="domain" description="LysR substrate-binding" evidence="1">
    <location>
        <begin position="13"/>
        <end position="154"/>
    </location>
</feature>
<name>A0A7T4R470_9GAMM</name>
<protein>
    <recommendedName>
        <fullName evidence="1">LysR substrate-binding domain-containing protein</fullName>
    </recommendedName>
</protein>
<dbReference type="EMBL" id="CP066167">
    <property type="protein sequence ID" value="QQD20184.1"/>
    <property type="molecule type" value="Genomic_DNA"/>
</dbReference>
<sequence>MEFLIADAGQLSDYSGLSIQALCQHKGGLFVRGDHPLASKGRIAAADLKAFPLASPAVGGIDVNQMLHDSSGKPVQWQGHFVCEDIGALKTIAMESAAVLMLSDLALERELQGGELLRINPDDIEQNWSITLAVAFLAGRRPSPAAVQVVQQIKHILLSFGTVSAASEVV</sequence>
<dbReference type="Gene3D" id="3.40.190.10">
    <property type="entry name" value="Periplasmic binding protein-like II"/>
    <property type="match status" value="2"/>
</dbReference>
<dbReference type="Pfam" id="PF03466">
    <property type="entry name" value="LysR_substrate"/>
    <property type="match status" value="1"/>
</dbReference>
<evidence type="ECO:0000259" key="1">
    <source>
        <dbReference type="Pfam" id="PF03466"/>
    </source>
</evidence>
<organism evidence="2 3">
    <name type="scientific">Spongiibacter nanhainus</name>
    <dbReference type="NCBI Taxonomy" id="2794344"/>
    <lineage>
        <taxon>Bacteria</taxon>
        <taxon>Pseudomonadati</taxon>
        <taxon>Pseudomonadota</taxon>
        <taxon>Gammaproteobacteria</taxon>
        <taxon>Cellvibrionales</taxon>
        <taxon>Spongiibacteraceae</taxon>
        <taxon>Spongiibacter</taxon>
    </lineage>
</organism>
<dbReference type="Proteomes" id="UP000596063">
    <property type="component" value="Chromosome"/>
</dbReference>